<dbReference type="EMBL" id="JACHGW010000004">
    <property type="protein sequence ID" value="MBB6052139.1"/>
    <property type="molecule type" value="Genomic_DNA"/>
</dbReference>
<dbReference type="InterPro" id="IPR036390">
    <property type="entry name" value="WH_DNA-bd_sf"/>
</dbReference>
<dbReference type="RefSeq" id="WP_184200614.1">
    <property type="nucleotide sequence ID" value="NZ_JACHGW010000004.1"/>
</dbReference>
<dbReference type="PROSITE" id="PS50931">
    <property type="entry name" value="HTH_LYSR"/>
    <property type="match status" value="1"/>
</dbReference>
<keyword evidence="3 6" id="KW-0238">DNA-binding</keyword>
<keyword evidence="7" id="KW-1185">Reference proteome</keyword>
<dbReference type="CDD" id="cd05466">
    <property type="entry name" value="PBP2_LTTR_substrate"/>
    <property type="match status" value="1"/>
</dbReference>
<feature type="domain" description="HTH lysR-type" evidence="5">
    <location>
        <begin position="1"/>
        <end position="60"/>
    </location>
</feature>
<dbReference type="PANTHER" id="PTHR30419:SF8">
    <property type="entry name" value="NITROGEN ASSIMILATION TRANSCRIPTIONAL ACTIVATOR-RELATED"/>
    <property type="match status" value="1"/>
</dbReference>
<keyword evidence="2" id="KW-0805">Transcription regulation</keyword>
<dbReference type="Gene3D" id="3.40.190.290">
    <property type="match status" value="1"/>
</dbReference>
<comment type="caution">
    <text evidence="6">The sequence shown here is derived from an EMBL/GenBank/DDBJ whole genome shotgun (WGS) entry which is preliminary data.</text>
</comment>
<dbReference type="GO" id="GO:0003700">
    <property type="term" value="F:DNA-binding transcription factor activity"/>
    <property type="evidence" value="ECO:0007669"/>
    <property type="project" value="InterPro"/>
</dbReference>
<dbReference type="Pfam" id="PF03466">
    <property type="entry name" value="LysR_substrate"/>
    <property type="match status" value="1"/>
</dbReference>
<gene>
    <name evidence="6" type="ORF">HNQ39_003960</name>
</gene>
<evidence type="ECO:0000256" key="1">
    <source>
        <dbReference type="ARBA" id="ARBA00009437"/>
    </source>
</evidence>
<dbReference type="PRINTS" id="PR00039">
    <property type="entry name" value="HTHLYSR"/>
</dbReference>
<dbReference type="InterPro" id="IPR005119">
    <property type="entry name" value="LysR_subst-bd"/>
</dbReference>
<dbReference type="GO" id="GO:0005829">
    <property type="term" value="C:cytosol"/>
    <property type="evidence" value="ECO:0007669"/>
    <property type="project" value="TreeGrafter"/>
</dbReference>
<evidence type="ECO:0000256" key="4">
    <source>
        <dbReference type="ARBA" id="ARBA00023163"/>
    </source>
</evidence>
<sequence length="293" mass="32161">MDLDALRLFVDLAETRSFSKTAGKHFVSQSAVSQRVRSLEKELGHRLVERGKGRPGAHFTEAGERTLSYAREILGRADALKRELIDLGSEIGGALNVATVYSIGLHALTPSVSDFLRQFPTVNLHLEYLRTDRIYEALLAGTIDCGIVACPRERVGITVLPLHSERMVVALPAGHILAKEKVIHASDLADRPFVAFDADIPTRLLIDSFLAEHNVSVRITQAFDNIETIKRVVEIGLGVSILPEPTVEREARDGTIIVRPLADGELTRPTGVLLPKGRTPSRALERFLSVITP</sequence>
<dbReference type="AlphaFoldDB" id="A0A7W9SUC8"/>
<proteinExistence type="inferred from homology"/>
<evidence type="ECO:0000256" key="3">
    <source>
        <dbReference type="ARBA" id="ARBA00023125"/>
    </source>
</evidence>
<dbReference type="FunFam" id="1.10.10.10:FF:000001">
    <property type="entry name" value="LysR family transcriptional regulator"/>
    <property type="match status" value="1"/>
</dbReference>
<accession>A0A7W9SUC8</accession>
<dbReference type="Proteomes" id="UP000520814">
    <property type="component" value="Unassembled WGS sequence"/>
</dbReference>
<evidence type="ECO:0000256" key="2">
    <source>
        <dbReference type="ARBA" id="ARBA00023015"/>
    </source>
</evidence>
<dbReference type="Pfam" id="PF00126">
    <property type="entry name" value="HTH_1"/>
    <property type="match status" value="1"/>
</dbReference>
<keyword evidence="4" id="KW-0804">Transcription</keyword>
<dbReference type="Gene3D" id="1.10.10.10">
    <property type="entry name" value="Winged helix-like DNA-binding domain superfamily/Winged helix DNA-binding domain"/>
    <property type="match status" value="1"/>
</dbReference>
<dbReference type="SUPFAM" id="SSF53850">
    <property type="entry name" value="Periplasmic binding protein-like II"/>
    <property type="match status" value="1"/>
</dbReference>
<dbReference type="InterPro" id="IPR050950">
    <property type="entry name" value="HTH-type_LysR_regulators"/>
</dbReference>
<evidence type="ECO:0000259" key="5">
    <source>
        <dbReference type="PROSITE" id="PS50931"/>
    </source>
</evidence>
<evidence type="ECO:0000313" key="6">
    <source>
        <dbReference type="EMBL" id="MBB6052139.1"/>
    </source>
</evidence>
<dbReference type="SUPFAM" id="SSF46785">
    <property type="entry name" value="Winged helix' DNA-binding domain"/>
    <property type="match status" value="1"/>
</dbReference>
<dbReference type="GO" id="GO:0003677">
    <property type="term" value="F:DNA binding"/>
    <property type="evidence" value="ECO:0007669"/>
    <property type="project" value="UniProtKB-KW"/>
</dbReference>
<evidence type="ECO:0000313" key="7">
    <source>
        <dbReference type="Proteomes" id="UP000520814"/>
    </source>
</evidence>
<name>A0A7W9SUC8_ARMRO</name>
<protein>
    <submittedName>
        <fullName evidence="6">DNA-binding transcriptional LysR family regulator</fullName>
    </submittedName>
</protein>
<organism evidence="6 7">
    <name type="scientific">Armatimonas rosea</name>
    <dbReference type="NCBI Taxonomy" id="685828"/>
    <lineage>
        <taxon>Bacteria</taxon>
        <taxon>Bacillati</taxon>
        <taxon>Armatimonadota</taxon>
        <taxon>Armatimonadia</taxon>
        <taxon>Armatimonadales</taxon>
        <taxon>Armatimonadaceae</taxon>
        <taxon>Armatimonas</taxon>
    </lineage>
</organism>
<dbReference type="InterPro" id="IPR000847">
    <property type="entry name" value="LysR_HTH_N"/>
</dbReference>
<reference evidence="6 7" key="1">
    <citation type="submission" date="2020-08" db="EMBL/GenBank/DDBJ databases">
        <title>Genomic Encyclopedia of Type Strains, Phase IV (KMG-IV): sequencing the most valuable type-strain genomes for metagenomic binning, comparative biology and taxonomic classification.</title>
        <authorList>
            <person name="Goeker M."/>
        </authorList>
    </citation>
    <scope>NUCLEOTIDE SEQUENCE [LARGE SCALE GENOMIC DNA]</scope>
    <source>
        <strain evidence="6 7">DSM 23562</strain>
    </source>
</reference>
<dbReference type="PANTHER" id="PTHR30419">
    <property type="entry name" value="HTH-TYPE TRANSCRIPTIONAL REGULATOR YBHD"/>
    <property type="match status" value="1"/>
</dbReference>
<dbReference type="InterPro" id="IPR036388">
    <property type="entry name" value="WH-like_DNA-bd_sf"/>
</dbReference>
<comment type="similarity">
    <text evidence="1">Belongs to the LysR transcriptional regulatory family.</text>
</comment>